<dbReference type="InterPro" id="IPR011010">
    <property type="entry name" value="DNA_brk_join_enz"/>
</dbReference>
<dbReference type="GO" id="GO:0003677">
    <property type="term" value="F:DNA binding"/>
    <property type="evidence" value="ECO:0007669"/>
    <property type="project" value="UniProtKB-UniRule"/>
</dbReference>
<dbReference type="PROSITE" id="PS50932">
    <property type="entry name" value="HTH_LACI_2"/>
    <property type="match status" value="1"/>
</dbReference>
<dbReference type="EMBL" id="BJXA01000009">
    <property type="protein sequence ID" value="GEM37505.1"/>
    <property type="molecule type" value="Genomic_DNA"/>
</dbReference>
<dbReference type="PANTHER" id="PTHR30629:SF2">
    <property type="entry name" value="PROPHAGE INTEGRASE INTS-RELATED"/>
    <property type="match status" value="1"/>
</dbReference>
<evidence type="ECO:0000256" key="4">
    <source>
        <dbReference type="ARBA" id="ARBA00023172"/>
    </source>
</evidence>
<dbReference type="Gene3D" id="1.10.443.10">
    <property type="entry name" value="Intergrase catalytic core"/>
    <property type="match status" value="1"/>
</dbReference>
<keyword evidence="2" id="KW-0229">DNA integration</keyword>
<feature type="domain" description="HTH lacI-type" evidence="6">
    <location>
        <begin position="323"/>
        <end position="367"/>
    </location>
</feature>
<dbReference type="PROSITE" id="PS51900">
    <property type="entry name" value="CB"/>
    <property type="match status" value="1"/>
</dbReference>
<name>A0A511MA13_9NOCA</name>
<dbReference type="Gene3D" id="1.10.150.130">
    <property type="match status" value="1"/>
</dbReference>
<dbReference type="InterPro" id="IPR013762">
    <property type="entry name" value="Integrase-like_cat_sf"/>
</dbReference>
<dbReference type="Gene3D" id="1.10.260.40">
    <property type="entry name" value="lambda repressor-like DNA-binding domains"/>
    <property type="match status" value="1"/>
</dbReference>
<dbReference type="PANTHER" id="PTHR30629">
    <property type="entry name" value="PROPHAGE INTEGRASE"/>
    <property type="match status" value="1"/>
</dbReference>
<dbReference type="OrthoDB" id="4529782at2"/>
<protein>
    <recommendedName>
        <fullName evidence="10">Integrase</fullName>
    </recommendedName>
</protein>
<organism evidence="8 9">
    <name type="scientific">Nocardia ninae NBRC 108245</name>
    <dbReference type="NCBI Taxonomy" id="1210091"/>
    <lineage>
        <taxon>Bacteria</taxon>
        <taxon>Bacillati</taxon>
        <taxon>Actinomycetota</taxon>
        <taxon>Actinomycetes</taxon>
        <taxon>Mycobacteriales</taxon>
        <taxon>Nocardiaceae</taxon>
        <taxon>Nocardia</taxon>
    </lineage>
</organism>
<feature type="domain" description="Core-binding (CB)" evidence="7">
    <location>
        <begin position="87"/>
        <end position="167"/>
    </location>
</feature>
<evidence type="ECO:0000259" key="7">
    <source>
        <dbReference type="PROSITE" id="PS51900"/>
    </source>
</evidence>
<dbReference type="SUPFAM" id="SSF47413">
    <property type="entry name" value="lambda repressor-like DNA-binding domains"/>
    <property type="match status" value="1"/>
</dbReference>
<evidence type="ECO:0000313" key="9">
    <source>
        <dbReference type="Proteomes" id="UP000321424"/>
    </source>
</evidence>
<evidence type="ECO:0000256" key="2">
    <source>
        <dbReference type="ARBA" id="ARBA00022908"/>
    </source>
</evidence>
<dbReference type="SUPFAM" id="SSF56349">
    <property type="entry name" value="DNA breaking-rejoining enzymes"/>
    <property type="match status" value="2"/>
</dbReference>
<dbReference type="Proteomes" id="UP000321424">
    <property type="component" value="Unassembled WGS sequence"/>
</dbReference>
<dbReference type="CDD" id="cd01392">
    <property type="entry name" value="HTH_LacI"/>
    <property type="match status" value="1"/>
</dbReference>
<dbReference type="RefSeq" id="WP_147129638.1">
    <property type="nucleotide sequence ID" value="NZ_BJXA01000009.1"/>
</dbReference>
<gene>
    <name evidence="8" type="ORF">NN4_20240</name>
</gene>
<dbReference type="InterPro" id="IPR010998">
    <property type="entry name" value="Integrase_recombinase_N"/>
</dbReference>
<evidence type="ECO:0000259" key="6">
    <source>
        <dbReference type="PROSITE" id="PS50932"/>
    </source>
</evidence>
<comment type="caution">
    <text evidence="8">The sequence shown here is derived from an EMBL/GenBank/DDBJ whole genome shotgun (WGS) entry which is preliminary data.</text>
</comment>
<keyword evidence="9" id="KW-1185">Reference proteome</keyword>
<dbReference type="InterPro" id="IPR004107">
    <property type="entry name" value="Integrase_SAM-like_N"/>
</dbReference>
<dbReference type="InterPro" id="IPR044068">
    <property type="entry name" value="CB"/>
</dbReference>
<proteinExistence type="inferred from homology"/>
<dbReference type="InterPro" id="IPR000843">
    <property type="entry name" value="HTH_LacI"/>
</dbReference>
<evidence type="ECO:0008006" key="10">
    <source>
        <dbReference type="Google" id="ProtNLM"/>
    </source>
</evidence>
<evidence type="ECO:0000256" key="3">
    <source>
        <dbReference type="ARBA" id="ARBA00023125"/>
    </source>
</evidence>
<dbReference type="InterPro" id="IPR010982">
    <property type="entry name" value="Lambda_DNA-bd_dom_sf"/>
</dbReference>
<dbReference type="Pfam" id="PF14659">
    <property type="entry name" value="Phage_int_SAM_3"/>
    <property type="match status" value="1"/>
</dbReference>
<dbReference type="GO" id="GO:0006355">
    <property type="term" value="P:regulation of DNA-templated transcription"/>
    <property type="evidence" value="ECO:0007669"/>
    <property type="project" value="InterPro"/>
</dbReference>
<dbReference type="AlphaFoldDB" id="A0A511MA13"/>
<dbReference type="Pfam" id="PF00356">
    <property type="entry name" value="LacI"/>
    <property type="match status" value="1"/>
</dbReference>
<dbReference type="InterPro" id="IPR050808">
    <property type="entry name" value="Phage_Integrase"/>
</dbReference>
<evidence type="ECO:0000313" key="8">
    <source>
        <dbReference type="EMBL" id="GEM37505.1"/>
    </source>
</evidence>
<comment type="similarity">
    <text evidence="1">Belongs to the 'phage' integrase family.</text>
</comment>
<accession>A0A511MA13</accession>
<dbReference type="GO" id="GO:0006310">
    <property type="term" value="P:DNA recombination"/>
    <property type="evidence" value="ECO:0007669"/>
    <property type="project" value="UniProtKB-KW"/>
</dbReference>
<evidence type="ECO:0000256" key="5">
    <source>
        <dbReference type="PROSITE-ProRule" id="PRU01248"/>
    </source>
</evidence>
<sequence length="536" mass="60402">MPAINRKSYWEARFKTAPSTYETIRNEHGNPHRYPTKELALEAIQVKEIEYRIITTTTHSVNVTPTVAITTLPFESRTVHLSDGGDQLFADFVEEWLEDQDLADTTIHNYESHIQCHLLPTFGPMRLGEISRKAVADWEKALRAAGYAVDSITVYRAVLHVILEDAVDAGKIRTNPARRKRNRGRRVGRKANRAPEKVITNALGALLIAERMALLSGRDDEFVAMMVKFFTGVRLGELVGLETTYVTKRRLRVEWQLAEIGGKLVRCDPKNGSKRDIDLPEFLWRLIADFITRTNPQPCECHGFTYLFRGQAKRRSRGSASGITQKMIAEHAQVTVHAVSAVLRGRDNVSELTRRRVLRAADELGYTKPIAVPEAAHWRRSGFYAWLYTPAVSGWYPSRGKASPEHPVPVSVESFPGIPVRGRNAHGRSDGCWMPIAKGMTPHGNRHSHRTLLEELGTPQKLIDSRIGHEDSSMQARYTHITQVMIDRLMADLTEAWFTALDARLEMSPTSPVAVLNSLLRERALELAQPDLRLSA</sequence>
<keyword evidence="3 5" id="KW-0238">DNA-binding</keyword>
<dbReference type="GO" id="GO:0015074">
    <property type="term" value="P:DNA integration"/>
    <property type="evidence" value="ECO:0007669"/>
    <property type="project" value="UniProtKB-KW"/>
</dbReference>
<evidence type="ECO:0000256" key="1">
    <source>
        <dbReference type="ARBA" id="ARBA00008857"/>
    </source>
</evidence>
<dbReference type="SMART" id="SM00354">
    <property type="entry name" value="HTH_LACI"/>
    <property type="match status" value="1"/>
</dbReference>
<keyword evidence="4" id="KW-0233">DNA recombination</keyword>
<reference evidence="8 9" key="1">
    <citation type="submission" date="2019-07" db="EMBL/GenBank/DDBJ databases">
        <title>Whole genome shotgun sequence of Nocardia ninae NBRC 108245.</title>
        <authorList>
            <person name="Hosoyama A."/>
            <person name="Uohara A."/>
            <person name="Ohji S."/>
            <person name="Ichikawa N."/>
        </authorList>
    </citation>
    <scope>NUCLEOTIDE SEQUENCE [LARGE SCALE GENOMIC DNA]</scope>
    <source>
        <strain evidence="8 9">NBRC 108245</strain>
    </source>
</reference>